<evidence type="ECO:0000256" key="7">
    <source>
        <dbReference type="SAM" id="SignalP"/>
    </source>
</evidence>
<dbReference type="EMBL" id="VJMH01000090">
    <property type="protein sequence ID" value="KAF0719138.1"/>
    <property type="molecule type" value="Genomic_DNA"/>
</dbReference>
<keyword evidence="2 6" id="KW-0812">Transmembrane</keyword>
<evidence type="ECO:0000259" key="8">
    <source>
        <dbReference type="PROSITE" id="PS51328"/>
    </source>
</evidence>
<accession>A0A485K4W5</accession>
<evidence type="ECO:0000256" key="3">
    <source>
        <dbReference type="ARBA" id="ARBA00022729"/>
    </source>
</evidence>
<reference evidence="9" key="2">
    <citation type="submission" date="2019-06" db="EMBL/GenBank/DDBJ databases">
        <title>Genomics analysis of Aphanomyces spp. identifies a new class of oomycete effector associated with host adaptation.</title>
        <authorList>
            <person name="Gaulin E."/>
        </authorList>
    </citation>
    <scope>NUCLEOTIDE SEQUENCE</scope>
    <source>
        <strain evidence="9">CBS 578.67</strain>
    </source>
</reference>
<dbReference type="GO" id="GO:0006888">
    <property type="term" value="P:endoplasmic reticulum to Golgi vesicle-mediated transport"/>
    <property type="evidence" value="ECO:0007669"/>
    <property type="project" value="TreeGrafter"/>
</dbReference>
<dbReference type="PANTHER" id="PTHR12223">
    <property type="entry name" value="VESICULAR MANNOSE-BINDING LECTIN"/>
    <property type="match status" value="1"/>
</dbReference>
<keyword evidence="4 6" id="KW-1133">Transmembrane helix</keyword>
<dbReference type="PANTHER" id="PTHR12223:SF28">
    <property type="entry name" value="LECTIN, MANNOSE BINDING 1 LIKE"/>
    <property type="match status" value="1"/>
</dbReference>
<dbReference type="GO" id="GO:0000139">
    <property type="term" value="C:Golgi membrane"/>
    <property type="evidence" value="ECO:0007669"/>
    <property type="project" value="TreeGrafter"/>
</dbReference>
<proteinExistence type="predicted"/>
<dbReference type="PROSITE" id="PS51328">
    <property type="entry name" value="L_LECTIN_LIKE"/>
    <property type="match status" value="1"/>
</dbReference>
<feature type="domain" description="L-type lectin-like" evidence="8">
    <location>
        <begin position="20"/>
        <end position="256"/>
    </location>
</feature>
<dbReference type="EMBL" id="CAADRA010000090">
    <property type="protein sequence ID" value="VFT78471.1"/>
    <property type="molecule type" value="Genomic_DNA"/>
</dbReference>
<dbReference type="AlphaFoldDB" id="A0A485K4W5"/>
<feature type="transmembrane region" description="Helical" evidence="6">
    <location>
        <begin position="380"/>
        <end position="399"/>
    </location>
</feature>
<feature type="signal peptide" evidence="7">
    <location>
        <begin position="1"/>
        <end position="20"/>
    </location>
</feature>
<dbReference type="GO" id="GO:0005537">
    <property type="term" value="F:D-mannose binding"/>
    <property type="evidence" value="ECO:0007669"/>
    <property type="project" value="TreeGrafter"/>
</dbReference>
<dbReference type="Gene3D" id="2.60.120.200">
    <property type="match status" value="1"/>
</dbReference>
<dbReference type="SUPFAM" id="SSF49899">
    <property type="entry name" value="Concanavalin A-like lectins/glucanases"/>
    <property type="match status" value="1"/>
</dbReference>
<dbReference type="Proteomes" id="UP000332933">
    <property type="component" value="Unassembled WGS sequence"/>
</dbReference>
<dbReference type="Pfam" id="PF03388">
    <property type="entry name" value="Lectin_leg-like"/>
    <property type="match status" value="1"/>
</dbReference>
<dbReference type="InterPro" id="IPR005052">
    <property type="entry name" value="Lectin_leg"/>
</dbReference>
<name>A0A485K4W5_9STRA</name>
<dbReference type="InterPro" id="IPR013320">
    <property type="entry name" value="ConA-like_dom_sf"/>
</dbReference>
<evidence type="ECO:0000256" key="5">
    <source>
        <dbReference type="ARBA" id="ARBA00023136"/>
    </source>
</evidence>
<dbReference type="GO" id="GO:0005789">
    <property type="term" value="C:endoplasmic reticulum membrane"/>
    <property type="evidence" value="ECO:0007669"/>
    <property type="project" value="TreeGrafter"/>
</dbReference>
<evidence type="ECO:0000313" key="11">
    <source>
        <dbReference type="Proteomes" id="UP000332933"/>
    </source>
</evidence>
<evidence type="ECO:0000256" key="4">
    <source>
        <dbReference type="ARBA" id="ARBA00022989"/>
    </source>
</evidence>
<evidence type="ECO:0000256" key="1">
    <source>
        <dbReference type="ARBA" id="ARBA00004479"/>
    </source>
</evidence>
<organism evidence="10 11">
    <name type="scientific">Aphanomyces stellatus</name>
    <dbReference type="NCBI Taxonomy" id="120398"/>
    <lineage>
        <taxon>Eukaryota</taxon>
        <taxon>Sar</taxon>
        <taxon>Stramenopiles</taxon>
        <taxon>Oomycota</taxon>
        <taxon>Saprolegniomycetes</taxon>
        <taxon>Saprolegniales</taxon>
        <taxon>Verrucalvaceae</taxon>
        <taxon>Aphanomyces</taxon>
    </lineage>
</organism>
<sequence length="411" mass="45914">MLSISIVALLVLVNQVLVEGVKLEQHSFAGPFKNVDKSGNRVLGGKWSQGGSTEVMKNFIRLTPDRQSKRGYLWNSEPLERDTFSAVLQFRISGQGKKWFGDGLALWMTQTPSHKQGENHGFTSDFVGVGIVIDTFVNPEHKGGHKDVTVQINDGTKSLEKLQEETKIGCDAAFRYHEESAHFDPVFSSSRLRIVVSGSKLKLEVDPKSTAEWKPCYEGDLPFASNWLNTATIGISGSTGGLADNHDVLSFYSYAEADDVEMQLADSDVYWNNYSKEHNDILKSEHCDNSCKLIILEKSLENSKVDIEHQVVALKERTTKNIQKVKVREIEIHEKLLDLNARVESYMKNTVDSRINSIASSLENDVNVQLSGKVDAAGGWKTPFVLVSIGLLGGAFYVYRKYNELRKSHLL</sequence>
<keyword evidence="11" id="KW-1185">Reference proteome</keyword>
<dbReference type="GO" id="GO:0030134">
    <property type="term" value="C:COPII-coated ER to Golgi transport vesicle"/>
    <property type="evidence" value="ECO:0007669"/>
    <property type="project" value="TreeGrafter"/>
</dbReference>
<gene>
    <name evidence="10" type="primary">Aste57867_1252</name>
    <name evidence="9" type="ORF">As57867_001251</name>
    <name evidence="10" type="ORF">ASTE57867_1252</name>
</gene>
<evidence type="ECO:0000256" key="6">
    <source>
        <dbReference type="SAM" id="Phobius"/>
    </source>
</evidence>
<comment type="subcellular location">
    <subcellularLocation>
        <location evidence="1">Membrane</location>
        <topology evidence="1">Single-pass type I membrane protein</topology>
    </subcellularLocation>
</comment>
<dbReference type="CDD" id="cd07308">
    <property type="entry name" value="lectin_leg-like"/>
    <property type="match status" value="1"/>
</dbReference>
<keyword evidence="3 7" id="KW-0732">Signal</keyword>
<keyword evidence="5 6" id="KW-0472">Membrane</keyword>
<evidence type="ECO:0000313" key="10">
    <source>
        <dbReference type="EMBL" id="VFT78471.1"/>
    </source>
</evidence>
<evidence type="ECO:0000313" key="9">
    <source>
        <dbReference type="EMBL" id="KAF0719138.1"/>
    </source>
</evidence>
<dbReference type="InterPro" id="IPR051136">
    <property type="entry name" value="Intracellular_Lectin-GPT"/>
</dbReference>
<feature type="chain" id="PRO_5033436616" evidence="7">
    <location>
        <begin position="21"/>
        <end position="411"/>
    </location>
</feature>
<protein>
    <submittedName>
        <fullName evidence="10">Aste57867_1252 protein</fullName>
    </submittedName>
</protein>
<evidence type="ECO:0000256" key="2">
    <source>
        <dbReference type="ARBA" id="ARBA00022692"/>
    </source>
</evidence>
<dbReference type="OrthoDB" id="270293at2759"/>
<reference evidence="10 11" key="1">
    <citation type="submission" date="2019-03" db="EMBL/GenBank/DDBJ databases">
        <authorList>
            <person name="Gaulin E."/>
            <person name="Dumas B."/>
        </authorList>
    </citation>
    <scope>NUCLEOTIDE SEQUENCE [LARGE SCALE GENOMIC DNA]</scope>
    <source>
        <strain evidence="10">CBS 568.67</strain>
    </source>
</reference>
<dbReference type="GO" id="GO:0005793">
    <property type="term" value="C:endoplasmic reticulum-Golgi intermediate compartment"/>
    <property type="evidence" value="ECO:0007669"/>
    <property type="project" value="TreeGrafter"/>
</dbReference>